<dbReference type="PROSITE" id="PS00197">
    <property type="entry name" value="2FE2S_FER_1"/>
    <property type="match status" value="1"/>
</dbReference>
<keyword evidence="7" id="KW-0411">Iron-sulfur</keyword>
<dbReference type="InterPro" id="IPR017927">
    <property type="entry name" value="FAD-bd_FR_type"/>
</dbReference>
<gene>
    <name evidence="10" type="ORF">H4W79_004111</name>
</gene>
<organism evidence="10 11">
    <name type="scientific">Nocardiopsis terrae</name>
    <dbReference type="NCBI Taxonomy" id="372655"/>
    <lineage>
        <taxon>Bacteria</taxon>
        <taxon>Bacillati</taxon>
        <taxon>Actinomycetota</taxon>
        <taxon>Actinomycetes</taxon>
        <taxon>Streptosporangiales</taxon>
        <taxon>Nocardiopsidaceae</taxon>
        <taxon>Nocardiopsis</taxon>
    </lineage>
</organism>
<dbReference type="PROSITE" id="PS51384">
    <property type="entry name" value="FAD_FR"/>
    <property type="match status" value="1"/>
</dbReference>
<dbReference type="Gene3D" id="3.10.20.30">
    <property type="match status" value="1"/>
</dbReference>
<evidence type="ECO:0000256" key="3">
    <source>
        <dbReference type="ARBA" id="ARBA00022714"/>
    </source>
</evidence>
<evidence type="ECO:0000256" key="6">
    <source>
        <dbReference type="ARBA" id="ARBA00023004"/>
    </source>
</evidence>
<keyword evidence="4" id="KW-0479">Metal-binding</keyword>
<evidence type="ECO:0000259" key="9">
    <source>
        <dbReference type="PROSITE" id="PS51384"/>
    </source>
</evidence>
<dbReference type="SUPFAM" id="SSF63380">
    <property type="entry name" value="Riboflavin synthase domain-like"/>
    <property type="match status" value="1"/>
</dbReference>
<feature type="domain" description="2Fe-2S ferredoxin-type" evidence="8">
    <location>
        <begin position="282"/>
        <end position="366"/>
    </location>
</feature>
<dbReference type="Pfam" id="PF00970">
    <property type="entry name" value="FAD_binding_6"/>
    <property type="match status" value="1"/>
</dbReference>
<dbReference type="Gene3D" id="3.40.50.80">
    <property type="entry name" value="Nucleotide-binding domain of ferredoxin-NADP reductase (FNR) module"/>
    <property type="match status" value="1"/>
</dbReference>
<dbReference type="InterPro" id="IPR001041">
    <property type="entry name" value="2Fe-2S_ferredoxin-type"/>
</dbReference>
<keyword evidence="5" id="KW-0560">Oxidoreductase</keyword>
<dbReference type="InterPro" id="IPR017938">
    <property type="entry name" value="Riboflavin_synthase-like_b-brl"/>
</dbReference>
<feature type="domain" description="FAD-binding FR-type" evidence="9">
    <location>
        <begin position="62"/>
        <end position="163"/>
    </location>
</feature>
<keyword evidence="2" id="KW-0285">Flavoprotein</keyword>
<keyword evidence="3" id="KW-0001">2Fe-2S</keyword>
<proteinExistence type="predicted"/>
<dbReference type="InterPro" id="IPR039261">
    <property type="entry name" value="FNR_nucleotide-bd"/>
</dbReference>
<protein>
    <submittedName>
        <fullName evidence="10">Ferredoxin-NADP reductase</fullName>
    </submittedName>
</protein>
<name>A0ABR9HLH3_9ACTN</name>
<comment type="cofactor">
    <cofactor evidence="1">
        <name>FAD</name>
        <dbReference type="ChEBI" id="CHEBI:57692"/>
    </cofactor>
</comment>
<dbReference type="InterPro" id="IPR008333">
    <property type="entry name" value="Cbr1-like_FAD-bd_dom"/>
</dbReference>
<evidence type="ECO:0000256" key="4">
    <source>
        <dbReference type="ARBA" id="ARBA00022723"/>
    </source>
</evidence>
<evidence type="ECO:0000256" key="7">
    <source>
        <dbReference type="ARBA" id="ARBA00023014"/>
    </source>
</evidence>
<dbReference type="Proteomes" id="UP000598217">
    <property type="component" value="Unassembled WGS sequence"/>
</dbReference>
<evidence type="ECO:0000256" key="1">
    <source>
        <dbReference type="ARBA" id="ARBA00001974"/>
    </source>
</evidence>
<evidence type="ECO:0000256" key="2">
    <source>
        <dbReference type="ARBA" id="ARBA00022630"/>
    </source>
</evidence>
<evidence type="ECO:0000313" key="11">
    <source>
        <dbReference type="Proteomes" id="UP000598217"/>
    </source>
</evidence>
<dbReference type="CDD" id="cd00207">
    <property type="entry name" value="fer2"/>
    <property type="match status" value="1"/>
</dbReference>
<dbReference type="PANTHER" id="PTHR47354:SF1">
    <property type="entry name" value="CARNITINE MONOOXYGENASE REDUCTASE SUBUNIT"/>
    <property type="match status" value="1"/>
</dbReference>
<evidence type="ECO:0000313" key="10">
    <source>
        <dbReference type="EMBL" id="MBE1459897.1"/>
    </source>
</evidence>
<dbReference type="PANTHER" id="PTHR47354">
    <property type="entry name" value="NADH OXIDOREDUCTASE HCR"/>
    <property type="match status" value="1"/>
</dbReference>
<reference evidence="10 11" key="1">
    <citation type="submission" date="2020-10" db="EMBL/GenBank/DDBJ databases">
        <title>Sequencing the genomes of 1000 actinobacteria strains.</title>
        <authorList>
            <person name="Klenk H.-P."/>
        </authorList>
    </citation>
    <scope>NUCLEOTIDE SEQUENCE [LARGE SCALE GENOMIC DNA]</scope>
    <source>
        <strain evidence="10 11">DSM 45157</strain>
    </source>
</reference>
<dbReference type="Gene3D" id="2.40.30.10">
    <property type="entry name" value="Translation factors"/>
    <property type="match status" value="1"/>
</dbReference>
<accession>A0ABR9HLH3</accession>
<dbReference type="EMBL" id="JADBDY010000001">
    <property type="protein sequence ID" value="MBE1459897.1"/>
    <property type="molecule type" value="Genomic_DNA"/>
</dbReference>
<evidence type="ECO:0000256" key="5">
    <source>
        <dbReference type="ARBA" id="ARBA00023002"/>
    </source>
</evidence>
<evidence type="ECO:0000259" key="8">
    <source>
        <dbReference type="PROSITE" id="PS51085"/>
    </source>
</evidence>
<sequence length="366" mass="39138">MTGGSEGVRHSAEYYADPRPPVALFGRGGQPDRFMLALEGLAARLEPLTSRWRPGHPPPESAGDLTVRVAAVEHPAPDVAALTLVPAGPGTVLPPWQPGHHVDVVLGGGVVRQYSLTGDPADRSGYRIAVRRIEGGAGSGLVHGLAAGDTVGLRGPRNAFPFSRADRYLFVAGGIGITPVLPMVRAAHAAGREFRFVYTGRDRESMPFRDELPEGADVFVRPDDEYGIPDADELLTGFTPGTAVYVCGPAPLINALRRRIPEGTPFFSERFSPSPVVDGRRFEVRLGRSGPVLTVPEDESALDVVRRVRPETAYSCRQGFCGTCRVGLLAGVPDHRDRPTGGSPRGGEFALCVSRAEEGERIVLDL</sequence>
<dbReference type="Pfam" id="PF00111">
    <property type="entry name" value="Fer2"/>
    <property type="match status" value="1"/>
</dbReference>
<dbReference type="CDD" id="cd06185">
    <property type="entry name" value="PDR_like"/>
    <property type="match status" value="1"/>
</dbReference>
<dbReference type="InterPro" id="IPR006058">
    <property type="entry name" value="2Fe2S_fd_BS"/>
</dbReference>
<keyword evidence="6" id="KW-0408">Iron</keyword>
<dbReference type="PROSITE" id="PS51085">
    <property type="entry name" value="2FE2S_FER_2"/>
    <property type="match status" value="1"/>
</dbReference>
<dbReference type="SUPFAM" id="SSF54292">
    <property type="entry name" value="2Fe-2S ferredoxin-like"/>
    <property type="match status" value="1"/>
</dbReference>
<dbReference type="InterPro" id="IPR012675">
    <property type="entry name" value="Beta-grasp_dom_sf"/>
</dbReference>
<dbReference type="InterPro" id="IPR036010">
    <property type="entry name" value="2Fe-2S_ferredoxin-like_sf"/>
</dbReference>
<dbReference type="SUPFAM" id="SSF52343">
    <property type="entry name" value="Ferredoxin reductase-like, C-terminal NADP-linked domain"/>
    <property type="match status" value="1"/>
</dbReference>
<dbReference type="InterPro" id="IPR050415">
    <property type="entry name" value="MRET"/>
</dbReference>
<keyword evidence="11" id="KW-1185">Reference proteome</keyword>
<comment type="caution">
    <text evidence="10">The sequence shown here is derived from an EMBL/GenBank/DDBJ whole genome shotgun (WGS) entry which is preliminary data.</text>
</comment>
<dbReference type="RefSeq" id="WP_191274217.1">
    <property type="nucleotide sequence ID" value="NZ_BMXJ01000007.1"/>
</dbReference>
<dbReference type="PRINTS" id="PR00409">
    <property type="entry name" value="PHDIOXRDTASE"/>
</dbReference>